<dbReference type="GO" id="GO:0001228">
    <property type="term" value="F:DNA-binding transcription activator activity, RNA polymerase II-specific"/>
    <property type="evidence" value="ECO:0007669"/>
    <property type="project" value="UniProtKB-ARBA"/>
</dbReference>
<feature type="region of interest" description="Disordered" evidence="4">
    <location>
        <begin position="1073"/>
        <end position="1094"/>
    </location>
</feature>
<protein>
    <recommendedName>
        <fullName evidence="5">HTH APSES-type domain-containing protein</fullName>
    </recommendedName>
</protein>
<feature type="compositionally biased region" description="Acidic residues" evidence="4">
    <location>
        <begin position="828"/>
        <end position="850"/>
    </location>
</feature>
<feature type="region of interest" description="Disordered" evidence="4">
    <location>
        <begin position="318"/>
        <end position="425"/>
    </location>
</feature>
<dbReference type="PROSITE" id="PS50297">
    <property type="entry name" value="ANK_REP_REGION"/>
    <property type="match status" value="1"/>
</dbReference>
<keyword evidence="1" id="KW-0677">Repeat</keyword>
<feature type="region of interest" description="Disordered" evidence="4">
    <location>
        <begin position="440"/>
        <end position="511"/>
    </location>
</feature>
<dbReference type="InterPro" id="IPR002110">
    <property type="entry name" value="Ankyrin_rpt"/>
</dbReference>
<dbReference type="PROSITE" id="PS51299">
    <property type="entry name" value="HTH_APSES"/>
    <property type="match status" value="1"/>
</dbReference>
<feature type="region of interest" description="Disordered" evidence="4">
    <location>
        <begin position="149"/>
        <end position="189"/>
    </location>
</feature>
<feature type="region of interest" description="Disordered" evidence="4">
    <location>
        <begin position="776"/>
        <end position="879"/>
    </location>
</feature>
<dbReference type="InterPro" id="IPR036887">
    <property type="entry name" value="HTH_APSES_sf"/>
</dbReference>
<dbReference type="GO" id="GO:0003677">
    <property type="term" value="F:DNA binding"/>
    <property type="evidence" value="ECO:0007669"/>
    <property type="project" value="InterPro"/>
</dbReference>
<feature type="compositionally biased region" description="Acidic residues" evidence="4">
    <location>
        <begin position="803"/>
        <end position="816"/>
    </location>
</feature>
<sequence>MAYGAVMMDSFKGSQADDEKNTPAPTVASDDLTPAGRPVIEIATYADTDVYECYIRGYESRIVMRRTQDDWVNITQVFKIAQFSKTQRTKVLEKESNDMRHEKVQGGYGRFQGTWIPLEDARYMVTKYNIRDPVVTTILAFQLNPSNPPIKRSKNSILKRTSPDGRITSPSSYNKTPKKRNPIGGSTTRKAKKNGMLLHANPSPLQNLVFQTPQQPHMTSQLATNAETTVSATSQANQMSSTKENVVPHLNTEETPLALGYSATQKPLQFYPVPTSLSHPQKMRDFTNANNDTTSFDTPVDIDKAHSQNFLTFIPEGPSSGVFTSQQHQQRVPSILVNGSGNGKKMTKRKRKSEDDSIDMISHDDDNSFTNVPRQSSVPPPPPTLPGATPGSAINGSAGKHLKHKLKNRSSLTAKRTSMAQDKAQQNFKMMQKQLMWQNVRQQQKGSAMPFKMHQGGSGSSNTNHSSSMDMFSGGENPTPLSSRSSTPNTFAGLPTAPATAHDNEDHTDNVRPSMLNVEEYKEMILRVLSSEDGSDKGYQLPPQMYHPPSNFDINFEIDDQGHTPLHWATAMANVPLIKLLIALNANALQCNLRGFNCITKSAFYNNCYKADTFSEIVSILRICLITPDNNGRLPLHYLVELSVNKSKDPVVINFYLDTIIHNLGQEDYTLLRMCLNFQDSMGNTVLHLAALNLNLELCNKLCYLGSSMDITNCDNETPASILAKFNLVPPTNPSANAFLPCAAPAPASQGFTPSFNQPSSNSVAATPKLKFQNSSAILPEERQPVTDTQQQHKLAPGILPSVEEEDVDDDNDVGDGNDGGGDGNDNAVDDGDGNDNAVDDGDGDGDNGDNNEKNEQQVKLTPSIHNRKSDVRNFLPGPDSTSLSTLMDDLSNMNSFVTSSVVRDLRTTPSRLLECSPITRKKKNQATTATVSSNLRKTALTDTIQSPLGPIIASPGPMIQGEREASNAVKLAGKLGEISNALKISINSKVNSVADEIENATEGIKCIKQNVNNVTRHEKDLLVQFNEGEGVESVEEMEGRRNQLRECVRDGRQMFVQCFEKSQALNLATLVQEEESKVDSDPGSSPSKEGGDDTSLRLAAELALLQFKRRLRIQRVTDARTKIDSNNKVSKYRRLIGMTIENVDTKLDDIEVYLKTNS</sequence>
<dbReference type="Gene3D" id="1.25.40.20">
    <property type="entry name" value="Ankyrin repeat-containing domain"/>
    <property type="match status" value="1"/>
</dbReference>
<evidence type="ECO:0000256" key="2">
    <source>
        <dbReference type="ARBA" id="ARBA00023043"/>
    </source>
</evidence>
<feature type="compositionally biased region" description="Polar residues" evidence="4">
    <location>
        <begin position="321"/>
        <end position="332"/>
    </location>
</feature>
<dbReference type="PANTHER" id="PTHR43828">
    <property type="entry name" value="ASPARAGINASE"/>
    <property type="match status" value="1"/>
</dbReference>
<dbReference type="SUPFAM" id="SSF54616">
    <property type="entry name" value="DNA-binding domain of Mlu1-box binding protein MBP1"/>
    <property type="match status" value="1"/>
</dbReference>
<dbReference type="Pfam" id="PF00023">
    <property type="entry name" value="Ank"/>
    <property type="match status" value="1"/>
</dbReference>
<dbReference type="InterPro" id="IPR051642">
    <property type="entry name" value="SWI6-like"/>
</dbReference>
<dbReference type="Proteomes" id="UP000301737">
    <property type="component" value="Unassembled WGS sequence"/>
</dbReference>
<evidence type="ECO:0000259" key="5">
    <source>
        <dbReference type="PROSITE" id="PS51299"/>
    </source>
</evidence>
<dbReference type="Pfam" id="PF04383">
    <property type="entry name" value="KilA-N"/>
    <property type="match status" value="1"/>
</dbReference>
<evidence type="ECO:0000313" key="7">
    <source>
        <dbReference type="Proteomes" id="UP000301737"/>
    </source>
</evidence>
<comment type="caution">
    <text evidence="6">The sequence shown here is derived from an EMBL/GenBank/DDBJ whole genome shotgun (WGS) entry which is preliminary data.</text>
</comment>
<dbReference type="SMART" id="SM01252">
    <property type="entry name" value="KilA-N"/>
    <property type="match status" value="1"/>
</dbReference>
<dbReference type="FunFam" id="3.10.260.10:FF:000006">
    <property type="entry name" value="Swi4p"/>
    <property type="match status" value="1"/>
</dbReference>
<keyword evidence="7" id="KW-1185">Reference proteome</keyword>
<feature type="region of interest" description="Disordered" evidence="4">
    <location>
        <begin position="13"/>
        <end position="32"/>
    </location>
</feature>
<dbReference type="InterPro" id="IPR003163">
    <property type="entry name" value="Tscrpt_reg_HTH_APSES-type"/>
</dbReference>
<dbReference type="PANTHER" id="PTHR43828:SF7">
    <property type="entry name" value="REGULATORY PROTEIN SWI4"/>
    <property type="match status" value="1"/>
</dbReference>
<dbReference type="FunFam" id="1.25.40.20:FF:000361">
    <property type="entry name" value="Swi4p"/>
    <property type="match status" value="1"/>
</dbReference>
<evidence type="ECO:0000313" key="6">
    <source>
        <dbReference type="EMBL" id="GCE97160.1"/>
    </source>
</evidence>
<gene>
    <name evidence="6" type="ORF">ZYGM_004130</name>
</gene>
<feature type="domain" description="HTH APSES-type" evidence="5">
    <location>
        <begin position="40"/>
        <end position="151"/>
    </location>
</feature>
<dbReference type="InterPro" id="IPR018004">
    <property type="entry name" value="KilA/APSES_HTH"/>
</dbReference>
<organism evidence="6 7">
    <name type="scientific">Zygosaccharomyces mellis</name>
    <dbReference type="NCBI Taxonomy" id="42258"/>
    <lineage>
        <taxon>Eukaryota</taxon>
        <taxon>Fungi</taxon>
        <taxon>Dikarya</taxon>
        <taxon>Ascomycota</taxon>
        <taxon>Saccharomycotina</taxon>
        <taxon>Saccharomycetes</taxon>
        <taxon>Saccharomycetales</taxon>
        <taxon>Saccharomycetaceae</taxon>
        <taxon>Zygosaccharomyces</taxon>
    </lineage>
</organism>
<dbReference type="PROSITE" id="PS50088">
    <property type="entry name" value="ANK_REPEAT"/>
    <property type="match status" value="1"/>
</dbReference>
<accession>A0A4C2DYV6</accession>
<dbReference type="AlphaFoldDB" id="A0A4C2DYV6"/>
<dbReference type="OrthoDB" id="6718656at2759"/>
<proteinExistence type="predicted"/>
<name>A0A4C2DYV6_9SACH</name>
<feature type="compositionally biased region" description="Polar residues" evidence="4">
    <location>
        <begin position="479"/>
        <end position="490"/>
    </location>
</feature>
<feature type="compositionally biased region" description="Polar residues" evidence="4">
    <location>
        <begin position="409"/>
        <end position="425"/>
    </location>
</feature>
<dbReference type="EMBL" id="BIMX01000001">
    <property type="protein sequence ID" value="GCE97160.1"/>
    <property type="molecule type" value="Genomic_DNA"/>
</dbReference>
<dbReference type="GO" id="GO:0033309">
    <property type="term" value="C:SBF transcription complex"/>
    <property type="evidence" value="ECO:0007669"/>
    <property type="project" value="TreeGrafter"/>
</dbReference>
<dbReference type="InterPro" id="IPR036770">
    <property type="entry name" value="Ankyrin_rpt-contain_sf"/>
</dbReference>
<dbReference type="GO" id="GO:0030907">
    <property type="term" value="C:MBF transcription complex"/>
    <property type="evidence" value="ECO:0007669"/>
    <property type="project" value="TreeGrafter"/>
</dbReference>
<feature type="repeat" description="ANK" evidence="3">
    <location>
        <begin position="561"/>
        <end position="587"/>
    </location>
</feature>
<dbReference type="Gene3D" id="3.10.260.10">
    <property type="entry name" value="Transcription regulator HTH, APSES-type DNA-binding domain"/>
    <property type="match status" value="1"/>
</dbReference>
<evidence type="ECO:0000256" key="4">
    <source>
        <dbReference type="SAM" id="MobiDB-lite"/>
    </source>
</evidence>
<keyword evidence="2 3" id="KW-0040">ANK repeat</keyword>
<dbReference type="SUPFAM" id="SSF48403">
    <property type="entry name" value="Ankyrin repeat"/>
    <property type="match status" value="1"/>
</dbReference>
<reference evidence="6 7" key="1">
    <citation type="submission" date="2019-01" db="EMBL/GenBank/DDBJ databases">
        <title>Draft Genome Sequencing of Zygosaccharomyces mellis Ca-7.</title>
        <authorList>
            <person name="Shiwa Y."/>
            <person name="Kanesaki Y."/>
            <person name="Ishige T."/>
            <person name="Mura K."/>
            <person name="Hori T."/>
            <person name="Tamura T."/>
        </authorList>
    </citation>
    <scope>NUCLEOTIDE SEQUENCE [LARGE SCALE GENOMIC DNA]</scope>
    <source>
        <strain evidence="6 7">Ca-7</strain>
    </source>
</reference>
<dbReference type="SMART" id="SM00248">
    <property type="entry name" value="ANK"/>
    <property type="match status" value="2"/>
</dbReference>
<evidence type="ECO:0000256" key="1">
    <source>
        <dbReference type="ARBA" id="ARBA00022737"/>
    </source>
</evidence>
<evidence type="ECO:0000256" key="3">
    <source>
        <dbReference type="PROSITE-ProRule" id="PRU00023"/>
    </source>
</evidence>